<dbReference type="AlphaFoldDB" id="A0A0V1BM28"/>
<gene>
    <name evidence="1" type="ORF">T01_14346</name>
</gene>
<dbReference type="InParanoid" id="A0A0V1BM28"/>
<name>A0A0V1BM28_TRISP</name>
<dbReference type="Proteomes" id="UP000054776">
    <property type="component" value="Unassembled WGS sequence"/>
</dbReference>
<proteinExistence type="predicted"/>
<reference evidence="1 2" key="1">
    <citation type="submission" date="2015-01" db="EMBL/GenBank/DDBJ databases">
        <title>Evolution of Trichinella species and genotypes.</title>
        <authorList>
            <person name="Korhonen P.K."/>
            <person name="Edoardo P."/>
            <person name="Giuseppe L.R."/>
            <person name="Gasser R.B."/>
        </authorList>
    </citation>
    <scope>NUCLEOTIDE SEQUENCE [LARGE SCALE GENOMIC DNA]</scope>
    <source>
        <strain evidence="1">ISS3</strain>
    </source>
</reference>
<organism evidence="1 2">
    <name type="scientific">Trichinella spiralis</name>
    <name type="common">Trichina worm</name>
    <dbReference type="NCBI Taxonomy" id="6334"/>
    <lineage>
        <taxon>Eukaryota</taxon>
        <taxon>Metazoa</taxon>
        <taxon>Ecdysozoa</taxon>
        <taxon>Nematoda</taxon>
        <taxon>Enoplea</taxon>
        <taxon>Dorylaimia</taxon>
        <taxon>Trichinellida</taxon>
        <taxon>Trichinellidae</taxon>
        <taxon>Trichinella</taxon>
    </lineage>
</organism>
<evidence type="ECO:0000313" key="2">
    <source>
        <dbReference type="Proteomes" id="UP000054776"/>
    </source>
</evidence>
<protein>
    <submittedName>
        <fullName evidence="1">Uncharacterized protein</fullName>
    </submittedName>
</protein>
<comment type="caution">
    <text evidence="1">The sequence shown here is derived from an EMBL/GenBank/DDBJ whole genome shotgun (WGS) entry which is preliminary data.</text>
</comment>
<sequence>MPESTTVRLRLSPVALMTTSHNLRKKHRNETNNASVESPEERCRHYLKTLAERTVKERPYWSRCSSREMEFLQELDGSICAVDLWIPESTTVRLRLSPVGLMTTSRNLRSISFFGGACRQLWTKWQREKHRHETNYASVGSPEERCRHYLKTLAERTVKERPYWSRCSSREMEFLQKLDGSTCAVDLMELLNYYIADEL</sequence>
<dbReference type="EMBL" id="JYDH01000027">
    <property type="protein sequence ID" value="KRY38153.1"/>
    <property type="molecule type" value="Genomic_DNA"/>
</dbReference>
<evidence type="ECO:0000313" key="1">
    <source>
        <dbReference type="EMBL" id="KRY38153.1"/>
    </source>
</evidence>
<dbReference type="OrthoDB" id="5938352at2759"/>
<accession>A0A0V1BM28</accession>
<keyword evidence="2" id="KW-1185">Reference proteome</keyword>